<sequence length="88" mass="9744">MTDATPDHAWSVADAKARLSELIDQVIHDGPRAITRRGEEVAVVVSIEEWHRKTNRSGSLAEFLAGSPLRDSDLEIDRVEIPARDIAL</sequence>
<dbReference type="OrthoDB" id="965929at2"/>
<accession>A0A5C4M2P1</accession>
<protein>
    <recommendedName>
        <fullName evidence="2">Antitoxin</fullName>
    </recommendedName>
</protein>
<dbReference type="Proteomes" id="UP000305546">
    <property type="component" value="Unassembled WGS sequence"/>
</dbReference>
<comment type="similarity">
    <text evidence="1 2">Belongs to the phD/YefM antitoxin family.</text>
</comment>
<keyword evidence="4" id="KW-1185">Reference proteome</keyword>
<evidence type="ECO:0000313" key="3">
    <source>
        <dbReference type="EMBL" id="TNC25061.1"/>
    </source>
</evidence>
<proteinExistence type="inferred from homology"/>
<evidence type="ECO:0000256" key="1">
    <source>
        <dbReference type="ARBA" id="ARBA00009981"/>
    </source>
</evidence>
<dbReference type="InterPro" id="IPR006442">
    <property type="entry name" value="Antitoxin_Phd/YefM"/>
</dbReference>
<comment type="function">
    <text evidence="2">Antitoxin component of a type II toxin-antitoxin (TA) system.</text>
</comment>
<dbReference type="SUPFAM" id="SSF143120">
    <property type="entry name" value="YefM-like"/>
    <property type="match status" value="1"/>
</dbReference>
<comment type="caution">
    <text evidence="3">The sequence shown here is derived from an EMBL/GenBank/DDBJ whole genome shotgun (WGS) entry which is preliminary data.</text>
</comment>
<dbReference type="Gene3D" id="3.40.1620.10">
    <property type="entry name" value="YefM-like domain"/>
    <property type="match status" value="1"/>
</dbReference>
<dbReference type="NCBIfam" id="TIGR01552">
    <property type="entry name" value="phd_fam"/>
    <property type="match status" value="1"/>
</dbReference>
<evidence type="ECO:0000256" key="2">
    <source>
        <dbReference type="RuleBase" id="RU362080"/>
    </source>
</evidence>
<organism evidence="3 4">
    <name type="scientific">Amycolatopsis alkalitolerans</name>
    <dbReference type="NCBI Taxonomy" id="2547244"/>
    <lineage>
        <taxon>Bacteria</taxon>
        <taxon>Bacillati</taxon>
        <taxon>Actinomycetota</taxon>
        <taxon>Actinomycetes</taxon>
        <taxon>Pseudonocardiales</taxon>
        <taxon>Pseudonocardiaceae</taxon>
        <taxon>Amycolatopsis</taxon>
    </lineage>
</organism>
<dbReference type="InterPro" id="IPR036165">
    <property type="entry name" value="YefM-like_sf"/>
</dbReference>
<dbReference type="EMBL" id="VDFW01000012">
    <property type="protein sequence ID" value="TNC25061.1"/>
    <property type="molecule type" value="Genomic_DNA"/>
</dbReference>
<dbReference type="RefSeq" id="WP_139097449.1">
    <property type="nucleotide sequence ID" value="NZ_VDFW01000012.1"/>
</dbReference>
<gene>
    <name evidence="3" type="ORF">FG385_15535</name>
</gene>
<evidence type="ECO:0000313" key="4">
    <source>
        <dbReference type="Proteomes" id="UP000305546"/>
    </source>
</evidence>
<name>A0A5C4M2P1_9PSEU</name>
<dbReference type="AlphaFoldDB" id="A0A5C4M2P1"/>
<reference evidence="3 4" key="1">
    <citation type="submission" date="2019-06" db="EMBL/GenBank/DDBJ databases">
        <title>Amycolatopsis alkalitolerans sp. nov., isolated from Gastrodia elata Blume.</title>
        <authorList>
            <person name="Narsing Rao M.P."/>
            <person name="Li W.J."/>
        </authorList>
    </citation>
    <scope>NUCLEOTIDE SEQUENCE [LARGE SCALE GENOMIC DNA]</scope>
    <source>
        <strain evidence="3 4">SYSUP0005</strain>
    </source>
</reference>
<dbReference type="Pfam" id="PF02604">
    <property type="entry name" value="PhdYeFM_antitox"/>
    <property type="match status" value="1"/>
</dbReference>